<accession>A0A1I8NNU2</accession>
<protein>
    <recommendedName>
        <fullName evidence="3">Transcription factor IIIC 90kDa subunit N-terminal domain-containing protein</fullName>
    </recommendedName>
</protein>
<dbReference type="Proteomes" id="UP000095300">
    <property type="component" value="Unassembled WGS sequence"/>
</dbReference>
<name>A0A1I8NNU2_STOCA</name>
<dbReference type="AlphaFoldDB" id="A0A1I8NNU2"/>
<reference evidence="1" key="1">
    <citation type="submission" date="2020-05" db="UniProtKB">
        <authorList>
            <consortium name="EnsemblMetazoa"/>
        </authorList>
    </citation>
    <scope>IDENTIFICATION</scope>
    <source>
        <strain evidence="1">USDA</strain>
    </source>
</reference>
<proteinExistence type="predicted"/>
<dbReference type="STRING" id="35570.A0A1I8NNU2"/>
<dbReference type="EnsemblMetazoa" id="SCAU000715-RA">
    <property type="protein sequence ID" value="SCAU000715-PA"/>
    <property type="gene ID" value="SCAU000715"/>
</dbReference>
<keyword evidence="2" id="KW-1185">Reference proteome</keyword>
<evidence type="ECO:0000313" key="1">
    <source>
        <dbReference type="EnsemblMetazoa" id="SCAU000715-PA"/>
    </source>
</evidence>
<dbReference type="KEGG" id="scac:106090444"/>
<dbReference type="OrthoDB" id="6021743at2759"/>
<evidence type="ECO:0008006" key="3">
    <source>
        <dbReference type="Google" id="ProtNLM"/>
    </source>
</evidence>
<dbReference type="VEuPathDB" id="VectorBase:SCAU000715"/>
<sequence length="680" mass="78280">MDNLKLKQLAISELKIESVTDFCLHTYGNDVVLWGHCSEFHILEMLYSVDLLIPLPFRLAQVQMTQKKPLTHLIKDIDLVSIYSDCDVLESQDLSMDPIYVYDCSVEPVKPRLLHAELLGNDCQMCCMLTTYGACEMAQRDACTNEWRLVKTNLNKIFIAEIFPITKSPSDIKTFKQFKHFIDNYVITHFTWSPRAEENVIYVSVASGYVVALSYLPDERQFKERFKLKTSLDRIVYMEAKDHLLLVASAMGEVLLLNIGPHALTHIDYLWNKKDRMACRHAVINYSEQWSAYVIIYCKGAHILAYLCSTEGHIMANSTLYLKGIKISGLASISPHEYVTTSIMSTVTYIRLSRPTPQELCLEPQLIEHDMDSTNLQILGIALSKSRNLWTFLLSRNKDYTHHSKISQNATFISVSKINTVDSLNSLININLTTMDAAQDLLIAINLDIVNNLDTEKYVEFLGVSRLVCPKVINDVMLQKLQIKLLILRFIAKYQKMKYKSYKRNTEEEFLFLEAIVQLVYILDRLQYLQIAFTLDVKLSPFQQLSVVCMQSQFTRLLTSMSNNENDDNPLRNAMDHFVNVLGELYNKCKFVTNDFRYNPETCWLCQAEISVITFDKCPEGHEVKRCTISYTQLPLFQTKYCPHCFALANGTGETLQELFPANEIIKCTFCRFLLKEDNL</sequence>
<evidence type="ECO:0000313" key="2">
    <source>
        <dbReference type="Proteomes" id="UP000095300"/>
    </source>
</evidence>
<gene>
    <name evidence="1" type="primary">106090444</name>
</gene>
<organism evidence="1 2">
    <name type="scientific">Stomoxys calcitrans</name>
    <name type="common">Stable fly</name>
    <name type="synonym">Conops calcitrans</name>
    <dbReference type="NCBI Taxonomy" id="35570"/>
    <lineage>
        <taxon>Eukaryota</taxon>
        <taxon>Metazoa</taxon>
        <taxon>Ecdysozoa</taxon>
        <taxon>Arthropoda</taxon>
        <taxon>Hexapoda</taxon>
        <taxon>Insecta</taxon>
        <taxon>Pterygota</taxon>
        <taxon>Neoptera</taxon>
        <taxon>Endopterygota</taxon>
        <taxon>Diptera</taxon>
        <taxon>Brachycera</taxon>
        <taxon>Muscomorpha</taxon>
        <taxon>Muscoidea</taxon>
        <taxon>Muscidae</taxon>
        <taxon>Stomoxys</taxon>
    </lineage>
</organism>